<evidence type="ECO:0000313" key="2">
    <source>
        <dbReference type="Proteomes" id="UP000001514"/>
    </source>
</evidence>
<keyword evidence="2" id="KW-1185">Reference proteome</keyword>
<dbReference type="AlphaFoldDB" id="D8RNL2"/>
<dbReference type="Proteomes" id="UP000001514">
    <property type="component" value="Unassembled WGS sequence"/>
</dbReference>
<organism evidence="2">
    <name type="scientific">Selaginella moellendorffii</name>
    <name type="common">Spikemoss</name>
    <dbReference type="NCBI Taxonomy" id="88036"/>
    <lineage>
        <taxon>Eukaryota</taxon>
        <taxon>Viridiplantae</taxon>
        <taxon>Streptophyta</taxon>
        <taxon>Embryophyta</taxon>
        <taxon>Tracheophyta</taxon>
        <taxon>Lycopodiopsida</taxon>
        <taxon>Selaginellales</taxon>
        <taxon>Selaginellaceae</taxon>
        <taxon>Selaginella</taxon>
    </lineage>
</organism>
<dbReference type="Gramene" id="EFJ25886">
    <property type="protein sequence ID" value="EFJ25886"/>
    <property type="gene ID" value="SELMODRAFT_413178"/>
</dbReference>
<accession>D8RNL2</accession>
<name>D8RNL2_SELML</name>
<gene>
    <name evidence="1" type="ORF">SELMODRAFT_413178</name>
</gene>
<protein>
    <submittedName>
        <fullName evidence="1">Uncharacterized protein</fullName>
    </submittedName>
</protein>
<dbReference type="EMBL" id="GL377585">
    <property type="protein sequence ID" value="EFJ25886.1"/>
    <property type="molecule type" value="Genomic_DNA"/>
</dbReference>
<evidence type="ECO:0000313" key="1">
    <source>
        <dbReference type="EMBL" id="EFJ25886.1"/>
    </source>
</evidence>
<dbReference type="KEGG" id="smo:SELMODRAFT_413178"/>
<sequence length="916" mass="102454">MHVLGAPAIVPAVQKSVVIARAGAKGPDLPKGVLDRDGEGVEDSFVGPSLCADGKSLLEYLSDGQPPEPLKYYVGREHQGRHGWQEVIAELQRVPRVADCIHVFEKVARREPITKGLLQKFGDQLSSVVAGCIHVVQRIERRKPITKGVVEAILQKFGDELSSSISSMTPEHAFKRKFSLTKVPIWQINVQGSWQPSLLWHGLEQPLGSGEILSRMRISNPDHLILFDVSGAGKTRCLYEIAAQQTCLYFTGMCSGSPTADGSRDLLVVSETLQRLYPTGLIPVSSLKTCLRAVLLSRLFIHRKCDDLLKPLSNLTFLFNQVMPRQLNYIQADPWAYLTGCILTLVTSVDDLPALESVLSIMLRAYTWDGPIILDDYQEVNRYLKDRFMTRDGKTGSMLDKFVIALQDAGFNNTVIFAGTGRSPFHVATHISETMKFRVSTMWYTTFGEFRDGQSLRQYASNILEDCSVIDFERLGVLYRGRYRTFVTALEQYILFNPPATAATEFFLNYAKETTSMRGAPWTGPSKRISPADVMTVNRTVLDDVYRFFSGVPSDELAAAKALVQSVVANHFFGTGKMVVLNPTLSLVEFGLARVHYKSHGLMKWMYRQQDGIIGHADTSEECPAVEIFEPLVCRALWHYFQENSSLQQADLSASAMGEVYETAVAEMIGEHLDGKCLADLFSSWNTEPIPSIYNNTATLARPKTDHLNLIGTETEDFRLIDWINSVTSGKGEFFTFFSTGKNKTFAPDIWWFLTVTQVAKPAVSEQADKLQCAGESSGVPVTTFIICAAQMKTLQKMARGDYENAFSSLDFNKLFLHKKGGKGYKKVVKRKEDEDGAKRVRELANYGCLKLVVTTDFVDLTKFQFKAKQPPTKLRKLSTTHHQQKHNPALLGVIDSTNICLFVEQWLIDSVKDFH</sequence>
<proteinExistence type="predicted"/>
<dbReference type="InParanoid" id="D8RNL2"/>
<reference evidence="1 2" key="1">
    <citation type="journal article" date="2011" name="Science">
        <title>The Selaginella genome identifies genetic changes associated with the evolution of vascular plants.</title>
        <authorList>
            <person name="Banks J.A."/>
            <person name="Nishiyama T."/>
            <person name="Hasebe M."/>
            <person name="Bowman J.L."/>
            <person name="Gribskov M."/>
            <person name="dePamphilis C."/>
            <person name="Albert V.A."/>
            <person name="Aono N."/>
            <person name="Aoyama T."/>
            <person name="Ambrose B.A."/>
            <person name="Ashton N.W."/>
            <person name="Axtell M.J."/>
            <person name="Barker E."/>
            <person name="Barker M.S."/>
            <person name="Bennetzen J.L."/>
            <person name="Bonawitz N.D."/>
            <person name="Chapple C."/>
            <person name="Cheng C."/>
            <person name="Correa L.G."/>
            <person name="Dacre M."/>
            <person name="DeBarry J."/>
            <person name="Dreyer I."/>
            <person name="Elias M."/>
            <person name="Engstrom E.M."/>
            <person name="Estelle M."/>
            <person name="Feng L."/>
            <person name="Finet C."/>
            <person name="Floyd S.K."/>
            <person name="Frommer W.B."/>
            <person name="Fujita T."/>
            <person name="Gramzow L."/>
            <person name="Gutensohn M."/>
            <person name="Harholt J."/>
            <person name="Hattori M."/>
            <person name="Heyl A."/>
            <person name="Hirai T."/>
            <person name="Hiwatashi Y."/>
            <person name="Ishikawa M."/>
            <person name="Iwata M."/>
            <person name="Karol K.G."/>
            <person name="Koehler B."/>
            <person name="Kolukisaoglu U."/>
            <person name="Kubo M."/>
            <person name="Kurata T."/>
            <person name="Lalonde S."/>
            <person name="Li K."/>
            <person name="Li Y."/>
            <person name="Litt A."/>
            <person name="Lyons E."/>
            <person name="Manning G."/>
            <person name="Maruyama T."/>
            <person name="Michael T.P."/>
            <person name="Mikami K."/>
            <person name="Miyazaki S."/>
            <person name="Morinaga S."/>
            <person name="Murata T."/>
            <person name="Mueller-Roeber B."/>
            <person name="Nelson D.R."/>
            <person name="Obara M."/>
            <person name="Oguri Y."/>
            <person name="Olmstead R.G."/>
            <person name="Onodera N."/>
            <person name="Petersen B.L."/>
            <person name="Pils B."/>
            <person name="Prigge M."/>
            <person name="Rensing S.A."/>
            <person name="Riano-Pachon D.M."/>
            <person name="Roberts A.W."/>
            <person name="Sato Y."/>
            <person name="Scheller H.V."/>
            <person name="Schulz B."/>
            <person name="Schulz C."/>
            <person name="Shakirov E.V."/>
            <person name="Shibagaki N."/>
            <person name="Shinohara N."/>
            <person name="Shippen D.E."/>
            <person name="Soerensen I."/>
            <person name="Sotooka R."/>
            <person name="Sugimoto N."/>
            <person name="Sugita M."/>
            <person name="Sumikawa N."/>
            <person name="Tanurdzic M."/>
            <person name="Theissen G."/>
            <person name="Ulvskov P."/>
            <person name="Wakazuki S."/>
            <person name="Weng J.K."/>
            <person name="Willats W.W."/>
            <person name="Wipf D."/>
            <person name="Wolf P.G."/>
            <person name="Yang L."/>
            <person name="Zimmer A.D."/>
            <person name="Zhu Q."/>
            <person name="Mitros T."/>
            <person name="Hellsten U."/>
            <person name="Loque D."/>
            <person name="Otillar R."/>
            <person name="Salamov A."/>
            <person name="Schmutz J."/>
            <person name="Shapiro H."/>
            <person name="Lindquist E."/>
            <person name="Lucas S."/>
            <person name="Rokhsar D."/>
            <person name="Grigoriev I.V."/>
        </authorList>
    </citation>
    <scope>NUCLEOTIDE SEQUENCE [LARGE SCALE GENOMIC DNA]</scope>
</reference>
<dbReference type="HOGENOM" id="CLU_018270_0_0_1"/>